<evidence type="ECO:0000256" key="1">
    <source>
        <dbReference type="SAM" id="MobiDB-lite"/>
    </source>
</evidence>
<dbReference type="AlphaFoldDB" id="A0A8T0HS78"/>
<name>A0A8T0HS78_CERPU</name>
<comment type="caution">
    <text evidence="2">The sequence shown here is derived from an EMBL/GenBank/DDBJ whole genome shotgun (WGS) entry which is preliminary data.</text>
</comment>
<dbReference type="EMBL" id="CM026426">
    <property type="protein sequence ID" value="KAG0573696.1"/>
    <property type="molecule type" value="Genomic_DNA"/>
</dbReference>
<organism evidence="2 3">
    <name type="scientific">Ceratodon purpureus</name>
    <name type="common">Fire moss</name>
    <name type="synonym">Dicranum purpureum</name>
    <dbReference type="NCBI Taxonomy" id="3225"/>
    <lineage>
        <taxon>Eukaryota</taxon>
        <taxon>Viridiplantae</taxon>
        <taxon>Streptophyta</taxon>
        <taxon>Embryophyta</taxon>
        <taxon>Bryophyta</taxon>
        <taxon>Bryophytina</taxon>
        <taxon>Bryopsida</taxon>
        <taxon>Dicranidae</taxon>
        <taxon>Pseudoditrichales</taxon>
        <taxon>Ditrichaceae</taxon>
        <taxon>Ceratodon</taxon>
    </lineage>
</organism>
<evidence type="ECO:0000313" key="2">
    <source>
        <dbReference type="EMBL" id="KAG0573696.1"/>
    </source>
</evidence>
<proteinExistence type="predicted"/>
<protein>
    <submittedName>
        <fullName evidence="2">Uncharacterized protein</fullName>
    </submittedName>
</protein>
<keyword evidence="3" id="KW-1185">Reference proteome</keyword>
<sequence>MTSSKLGGFWSFRSPNNMTSQGSGAGNVQQEGHVPGNLQAGPQFLVNPLYMHPWSNHMMYAGGPAMSMSGGNLMQMMYSGFQAQSSPNPQRPHANRSVSAILVLCGSGLSNSGGAWATSLPGSLSVDSSGVRHCGSSTMAGAQRTTSCSIMPPPFANSFHGLGTTSSQANPMVSYQMLFLV</sequence>
<reference evidence="2" key="1">
    <citation type="submission" date="2020-06" db="EMBL/GenBank/DDBJ databases">
        <title>WGS assembly of Ceratodon purpureus strain R40.</title>
        <authorList>
            <person name="Carey S.B."/>
            <person name="Jenkins J."/>
            <person name="Shu S."/>
            <person name="Lovell J.T."/>
            <person name="Sreedasyam A."/>
            <person name="Maumus F."/>
            <person name="Tiley G.P."/>
            <person name="Fernandez-Pozo N."/>
            <person name="Barry K."/>
            <person name="Chen C."/>
            <person name="Wang M."/>
            <person name="Lipzen A."/>
            <person name="Daum C."/>
            <person name="Saski C.A."/>
            <person name="Payton A.C."/>
            <person name="Mcbreen J.C."/>
            <person name="Conrad R.E."/>
            <person name="Kollar L.M."/>
            <person name="Olsson S."/>
            <person name="Huttunen S."/>
            <person name="Landis J.B."/>
            <person name="Wickett N.J."/>
            <person name="Johnson M.G."/>
            <person name="Rensing S.A."/>
            <person name="Grimwood J."/>
            <person name="Schmutz J."/>
            <person name="Mcdaniel S.F."/>
        </authorList>
    </citation>
    <scope>NUCLEOTIDE SEQUENCE</scope>
    <source>
        <strain evidence="2">R40</strain>
    </source>
</reference>
<feature type="region of interest" description="Disordered" evidence="1">
    <location>
        <begin position="18"/>
        <end position="37"/>
    </location>
</feature>
<evidence type="ECO:0000313" key="3">
    <source>
        <dbReference type="Proteomes" id="UP000822688"/>
    </source>
</evidence>
<feature type="compositionally biased region" description="Polar residues" evidence="1">
    <location>
        <begin position="18"/>
        <end position="30"/>
    </location>
</feature>
<gene>
    <name evidence="2" type="ORF">KC19_VG201600</name>
</gene>
<accession>A0A8T0HS78</accession>
<dbReference type="Proteomes" id="UP000822688">
    <property type="component" value="Chromosome V"/>
</dbReference>